<dbReference type="PIRSF" id="PIRSF002070">
    <property type="entry name" value="SSB"/>
    <property type="match status" value="1"/>
</dbReference>
<keyword evidence="5" id="KW-1185">Reference proteome</keyword>
<keyword evidence="1 3" id="KW-0238">DNA-binding</keyword>
<comment type="caution">
    <text evidence="4">The sequence shown here is derived from an EMBL/GenBank/DDBJ whole genome shotgun (WGS) entry which is preliminary data.</text>
</comment>
<dbReference type="PANTHER" id="PTHR10302">
    <property type="entry name" value="SINGLE-STRANDED DNA-BINDING PROTEIN"/>
    <property type="match status" value="1"/>
</dbReference>
<gene>
    <name evidence="4" type="ORF">AVM11_08885</name>
</gene>
<dbReference type="GO" id="GO:0006260">
    <property type="term" value="P:DNA replication"/>
    <property type="evidence" value="ECO:0007669"/>
    <property type="project" value="InterPro"/>
</dbReference>
<dbReference type="GO" id="GO:0003697">
    <property type="term" value="F:single-stranded DNA binding"/>
    <property type="evidence" value="ECO:0007669"/>
    <property type="project" value="UniProtKB-UniRule"/>
</dbReference>
<dbReference type="Proteomes" id="UP000078460">
    <property type="component" value="Unassembled WGS sequence"/>
</dbReference>
<dbReference type="Pfam" id="PF00436">
    <property type="entry name" value="SSB"/>
    <property type="match status" value="1"/>
</dbReference>
<dbReference type="PANTHER" id="PTHR10302:SF27">
    <property type="entry name" value="SINGLE-STRANDED DNA-BINDING PROTEIN"/>
    <property type="match status" value="1"/>
</dbReference>
<keyword evidence="2" id="KW-0233">DNA recombination</keyword>
<dbReference type="OrthoDB" id="9809878at2"/>
<dbReference type="EMBL" id="LQCK02000045">
    <property type="protein sequence ID" value="KZB94107.1"/>
    <property type="molecule type" value="Genomic_DNA"/>
</dbReference>
<dbReference type="InterPro" id="IPR000424">
    <property type="entry name" value="Primosome_PriB/ssb"/>
</dbReference>
<dbReference type="RefSeq" id="WP_062125868.1">
    <property type="nucleotide sequence ID" value="NZ_CP017578.1"/>
</dbReference>
<evidence type="ECO:0000256" key="3">
    <source>
        <dbReference type="HAMAP-Rule" id="MF_00984"/>
    </source>
</evidence>
<dbReference type="PROSITE" id="PS50935">
    <property type="entry name" value="SSB"/>
    <property type="match status" value="1"/>
</dbReference>
<evidence type="ECO:0000256" key="1">
    <source>
        <dbReference type="ARBA" id="ARBA00023125"/>
    </source>
</evidence>
<dbReference type="GO" id="GO:0009295">
    <property type="term" value="C:nucleoid"/>
    <property type="evidence" value="ECO:0007669"/>
    <property type="project" value="TreeGrafter"/>
</dbReference>
<evidence type="ECO:0000313" key="4">
    <source>
        <dbReference type="EMBL" id="KZB94107.1"/>
    </source>
</evidence>
<dbReference type="GO" id="GO:0006310">
    <property type="term" value="P:DNA recombination"/>
    <property type="evidence" value="ECO:0007669"/>
    <property type="project" value="UniProtKB-KW"/>
</dbReference>
<dbReference type="Gene3D" id="2.40.50.140">
    <property type="entry name" value="Nucleic acid-binding proteins"/>
    <property type="match status" value="1"/>
</dbReference>
<evidence type="ECO:0000256" key="2">
    <source>
        <dbReference type="ARBA" id="ARBA00023172"/>
    </source>
</evidence>
<reference evidence="4" key="1">
    <citation type="submission" date="2016-03" db="EMBL/GenBank/DDBJ databases">
        <title>Sphingomonas melonis TY, whole genome shotgun sequencing.</title>
        <authorList>
            <person name="Wang H."/>
            <person name="Zhu P."/>
        </authorList>
    </citation>
    <scope>NUCLEOTIDE SEQUENCE [LARGE SCALE GENOMIC DNA]</scope>
    <source>
        <strain evidence="4">TY</strain>
    </source>
</reference>
<accession>A0A175Y075</accession>
<dbReference type="CDD" id="cd04496">
    <property type="entry name" value="SSB_OBF"/>
    <property type="match status" value="1"/>
</dbReference>
<dbReference type="InterPro" id="IPR011344">
    <property type="entry name" value="ssDNA-bd"/>
</dbReference>
<proteinExistence type="inferred from homology"/>
<dbReference type="NCBIfam" id="TIGR00621">
    <property type="entry name" value="ssb"/>
    <property type="match status" value="1"/>
</dbReference>
<name>A0A175Y075_9SPHN</name>
<dbReference type="SUPFAM" id="SSF50249">
    <property type="entry name" value="Nucleic acid-binding proteins"/>
    <property type="match status" value="1"/>
</dbReference>
<comment type="subunit">
    <text evidence="3">Homotetramer.</text>
</comment>
<organism evidence="4 5">
    <name type="scientific">Sphingomonas melonis TY</name>
    <dbReference type="NCBI Taxonomy" id="621456"/>
    <lineage>
        <taxon>Bacteria</taxon>
        <taxon>Pseudomonadati</taxon>
        <taxon>Pseudomonadota</taxon>
        <taxon>Alphaproteobacteria</taxon>
        <taxon>Sphingomonadales</taxon>
        <taxon>Sphingomonadaceae</taxon>
        <taxon>Sphingomonas</taxon>
    </lineage>
</organism>
<comment type="caution">
    <text evidence="3">Lacks conserved residue(s) required for the propagation of feature annotation.</text>
</comment>
<protein>
    <recommendedName>
        <fullName evidence="3">Single-stranded DNA-binding protein</fullName>
        <shortName evidence="3">SSB</shortName>
    </recommendedName>
</protein>
<dbReference type="HAMAP" id="MF_00984">
    <property type="entry name" value="SSB"/>
    <property type="match status" value="1"/>
</dbReference>
<dbReference type="AlphaFoldDB" id="A0A175Y075"/>
<sequence length="153" mass="16960">MSSVNKVILVGHLGKDPESRSFQSGGKIVNMSIATSERWKDRVSGDQRERTEWHSIVVMNEGLVKVAEQYLKKGAKVYVEGQLRTRKWQDQQGVDRYSTEIVLGAFNSALVLLDRREADPGRHDYSSYGDSRGGGRSASGGTPADDLDDDVPF</sequence>
<dbReference type="InterPro" id="IPR012340">
    <property type="entry name" value="NA-bd_OB-fold"/>
</dbReference>
<dbReference type="STRING" id="621456.BJP26_00495"/>
<dbReference type="KEGG" id="smy:BJP26_00495"/>
<evidence type="ECO:0000313" key="5">
    <source>
        <dbReference type="Proteomes" id="UP000078460"/>
    </source>
</evidence>